<dbReference type="EMBL" id="JAFCIX010000204">
    <property type="protein sequence ID" value="KAH6596638.1"/>
    <property type="molecule type" value="Genomic_DNA"/>
</dbReference>
<dbReference type="InterPro" id="IPR001283">
    <property type="entry name" value="CRISP-related"/>
</dbReference>
<proteinExistence type="predicted"/>
<protein>
    <recommendedName>
        <fullName evidence="1">SCP domain-containing protein</fullName>
    </recommendedName>
</protein>
<dbReference type="InterPro" id="IPR035940">
    <property type="entry name" value="CAP_sf"/>
</dbReference>
<dbReference type="InterPro" id="IPR018244">
    <property type="entry name" value="Allrgn_V5/Tpx1_CS"/>
</dbReference>
<dbReference type="InterPro" id="IPR034113">
    <property type="entry name" value="SCP_GAPR1-like"/>
</dbReference>
<keyword evidence="3" id="KW-1185">Reference proteome</keyword>
<evidence type="ECO:0000313" key="2">
    <source>
        <dbReference type="EMBL" id="KAH6596638.1"/>
    </source>
</evidence>
<evidence type="ECO:0000259" key="1">
    <source>
        <dbReference type="SMART" id="SM00198"/>
    </source>
</evidence>
<dbReference type="PANTHER" id="PTHR10334">
    <property type="entry name" value="CYSTEINE-RICH SECRETORY PROTEIN-RELATED"/>
    <property type="match status" value="1"/>
</dbReference>
<comment type="caution">
    <text evidence="2">The sequence shown here is derived from an EMBL/GenBank/DDBJ whole genome shotgun (WGS) entry which is preliminary data.</text>
</comment>
<dbReference type="SMART" id="SM00198">
    <property type="entry name" value="SCP"/>
    <property type="match status" value="1"/>
</dbReference>
<dbReference type="PRINTS" id="PR00837">
    <property type="entry name" value="V5TPXLIKE"/>
</dbReference>
<dbReference type="InterPro" id="IPR014044">
    <property type="entry name" value="CAP_dom"/>
</dbReference>
<dbReference type="PROSITE" id="PS01009">
    <property type="entry name" value="CRISP_1"/>
    <property type="match status" value="1"/>
</dbReference>
<reference evidence="2 3" key="1">
    <citation type="submission" date="2021-02" db="EMBL/GenBank/DDBJ databases">
        <title>Variation within the Batrachochytrium salamandrivorans European outbreak.</title>
        <authorList>
            <person name="Kelly M."/>
            <person name="Pasmans F."/>
            <person name="Shea T.P."/>
            <person name="Munoz J.F."/>
            <person name="Carranza S."/>
            <person name="Cuomo C.A."/>
            <person name="Martel A."/>
        </authorList>
    </citation>
    <scope>NUCLEOTIDE SEQUENCE [LARGE SCALE GENOMIC DNA]</scope>
    <source>
        <strain evidence="2 3">AMFP18/2</strain>
    </source>
</reference>
<name>A0ABQ8FE06_9FUNG</name>
<dbReference type="Pfam" id="PF00188">
    <property type="entry name" value="CAP"/>
    <property type="match status" value="1"/>
</dbReference>
<dbReference type="CDD" id="cd05382">
    <property type="entry name" value="CAP_GAPR1-like"/>
    <property type="match status" value="1"/>
</dbReference>
<dbReference type="InterPro" id="IPR002413">
    <property type="entry name" value="V5_allergen-like"/>
</dbReference>
<sequence>MGLFARKTVAVPAQEAKATTTTTTTTTTKTVRIINGKPVTSKVVQVVQKQTNLKAPIVTTTTTTVVQPSKSIASLEKPPSTDKPTAVLALECIERHNYFRSLAKLPPLVWSMTLAKASQKWANHLAATNKFEHSHGKVGLYGENLYWSTSSEITCEAAMKAFYAERSLYHGEPITADNCRAVGHYTQIMWPSTTHVGCAVAFDKTRKKYTMVFEYWPPGNVIGQCAPY</sequence>
<accession>A0ABQ8FE06</accession>
<gene>
    <name evidence="2" type="ORF">BASA50_004969</name>
</gene>
<evidence type="ECO:0000313" key="3">
    <source>
        <dbReference type="Proteomes" id="UP001648503"/>
    </source>
</evidence>
<dbReference type="Proteomes" id="UP001648503">
    <property type="component" value="Unassembled WGS sequence"/>
</dbReference>
<feature type="domain" description="SCP" evidence="1">
    <location>
        <begin position="87"/>
        <end position="223"/>
    </location>
</feature>
<dbReference type="Gene3D" id="3.40.33.10">
    <property type="entry name" value="CAP"/>
    <property type="match status" value="1"/>
</dbReference>
<dbReference type="PRINTS" id="PR00838">
    <property type="entry name" value="V5ALLERGEN"/>
</dbReference>
<dbReference type="SUPFAM" id="SSF55797">
    <property type="entry name" value="PR-1-like"/>
    <property type="match status" value="1"/>
</dbReference>
<organism evidence="2 3">
    <name type="scientific">Batrachochytrium salamandrivorans</name>
    <dbReference type="NCBI Taxonomy" id="1357716"/>
    <lineage>
        <taxon>Eukaryota</taxon>
        <taxon>Fungi</taxon>
        <taxon>Fungi incertae sedis</taxon>
        <taxon>Chytridiomycota</taxon>
        <taxon>Chytridiomycota incertae sedis</taxon>
        <taxon>Chytridiomycetes</taxon>
        <taxon>Rhizophydiales</taxon>
        <taxon>Rhizophydiales incertae sedis</taxon>
        <taxon>Batrachochytrium</taxon>
    </lineage>
</organism>